<accession>A0A6A6X7K7</accession>
<evidence type="ECO:0000313" key="3">
    <source>
        <dbReference type="Proteomes" id="UP000799757"/>
    </source>
</evidence>
<dbReference type="Gene3D" id="3.50.50.60">
    <property type="entry name" value="FAD/NAD(P)-binding domain"/>
    <property type="match status" value="1"/>
</dbReference>
<dbReference type="PANTHER" id="PTHR10742">
    <property type="entry name" value="FLAVIN MONOAMINE OXIDASE"/>
    <property type="match status" value="1"/>
</dbReference>
<dbReference type="InterPro" id="IPR050281">
    <property type="entry name" value="Flavin_monoamine_oxidase"/>
</dbReference>
<name>A0A6A6X7K7_9PLEO</name>
<evidence type="ECO:0000313" key="2">
    <source>
        <dbReference type="EMBL" id="KAF2792339.1"/>
    </source>
</evidence>
<evidence type="ECO:0000259" key="1">
    <source>
        <dbReference type="Pfam" id="PF01593"/>
    </source>
</evidence>
<dbReference type="InterPro" id="IPR002937">
    <property type="entry name" value="Amino_oxidase"/>
</dbReference>
<sequence length="600" mass="66830">MEHRTYIPNNRPNQDTMTRIQQDLSSSPHQESYLEANGDPLMIRRAVGRIPHICVVGAGVAGLRCADILLQHGVKVTILEGRDRVGGRRSDTWLICRFAESIVCFDYYVKCKTKSSLERGPNWIHGTESNPILDLAKQTNTMTMTWDERQSVFDHLGNQMSEEKAAEGTELVWTIIGEAMKHSNEDSATIPVDKSLYNFFEEKVDKMFPAMVEGDSEAKRKKETILQMAEMWGAFVGSPIQTQSLRFFWLEECIDGENLFVAETYHKVLAKIAEPALEGAEIKFAQKVKKICSNEVGQDPSVSVEIEGGESLTFDEVVMTTPLGWLKRNNDSFVPELPNRLKQAIDCIGYGNLDKAYITFPTPFWNTSSPAGNGSIAIPHQQSIPNVTATTAPLHQSSEPTTVPQHYPGFTHWTSPHYTETNPSHWNQECVNLAALPESTAHPTLLFYTFGPTSLHLASLLRKFSSPSSPAAQTILSNFFHPYFSRLPNYDPLNPDHQPFAILATVWANDELAGYGSYSNFQTGLEHGDQDIEIMRRGLPERGIWFAGEHTAPFVALGTVTGAYWAGEGVAKRIVRAFGLEEKGEGNEDENEDVMGNGAK</sequence>
<dbReference type="PANTHER" id="PTHR10742:SF414">
    <property type="entry name" value="CONTAINING AMINE OXIDASE, PUTATIVE (AFU_ORTHOLOGUE AFUA_3G12150)-RELATED"/>
    <property type="match status" value="1"/>
</dbReference>
<proteinExistence type="predicted"/>
<reference evidence="2" key="1">
    <citation type="journal article" date="2020" name="Stud. Mycol.">
        <title>101 Dothideomycetes genomes: a test case for predicting lifestyles and emergence of pathogens.</title>
        <authorList>
            <person name="Haridas S."/>
            <person name="Albert R."/>
            <person name="Binder M."/>
            <person name="Bloem J."/>
            <person name="Labutti K."/>
            <person name="Salamov A."/>
            <person name="Andreopoulos B."/>
            <person name="Baker S."/>
            <person name="Barry K."/>
            <person name="Bills G."/>
            <person name="Bluhm B."/>
            <person name="Cannon C."/>
            <person name="Castanera R."/>
            <person name="Culley D."/>
            <person name="Daum C."/>
            <person name="Ezra D."/>
            <person name="Gonzalez J."/>
            <person name="Henrissat B."/>
            <person name="Kuo A."/>
            <person name="Liang C."/>
            <person name="Lipzen A."/>
            <person name="Lutzoni F."/>
            <person name="Magnuson J."/>
            <person name="Mondo S."/>
            <person name="Nolan M."/>
            <person name="Ohm R."/>
            <person name="Pangilinan J."/>
            <person name="Park H.-J."/>
            <person name="Ramirez L."/>
            <person name="Alfaro M."/>
            <person name="Sun H."/>
            <person name="Tritt A."/>
            <person name="Yoshinaga Y."/>
            <person name="Zwiers L.-H."/>
            <person name="Turgeon B."/>
            <person name="Goodwin S."/>
            <person name="Spatafora J."/>
            <person name="Crous P."/>
            <person name="Grigoriev I."/>
        </authorList>
    </citation>
    <scope>NUCLEOTIDE SEQUENCE</scope>
    <source>
        <strain evidence="2">CBS 109.77</strain>
    </source>
</reference>
<protein>
    <submittedName>
        <fullName evidence="2">Amine oxidase</fullName>
    </submittedName>
</protein>
<dbReference type="Pfam" id="PF01593">
    <property type="entry name" value="Amino_oxidase"/>
    <property type="match status" value="1"/>
</dbReference>
<dbReference type="SUPFAM" id="SSF54373">
    <property type="entry name" value="FAD-linked reductases, C-terminal domain"/>
    <property type="match status" value="1"/>
</dbReference>
<dbReference type="EMBL" id="MU001974">
    <property type="protein sequence ID" value="KAF2792339.1"/>
    <property type="molecule type" value="Genomic_DNA"/>
</dbReference>
<dbReference type="Proteomes" id="UP000799757">
    <property type="component" value="Unassembled WGS sequence"/>
</dbReference>
<keyword evidence="3" id="KW-1185">Reference proteome</keyword>
<gene>
    <name evidence="2" type="ORF">K505DRAFT_246853</name>
</gene>
<dbReference type="PRINTS" id="PR00419">
    <property type="entry name" value="ADXRDTASE"/>
</dbReference>
<dbReference type="GO" id="GO:0050660">
    <property type="term" value="F:flavin adenine dinucleotide binding"/>
    <property type="evidence" value="ECO:0007669"/>
    <property type="project" value="TreeGrafter"/>
</dbReference>
<dbReference type="GO" id="GO:0006338">
    <property type="term" value="P:chromatin remodeling"/>
    <property type="evidence" value="ECO:0007669"/>
    <property type="project" value="TreeGrafter"/>
</dbReference>
<dbReference type="SUPFAM" id="SSF51905">
    <property type="entry name" value="FAD/NAD(P)-binding domain"/>
    <property type="match status" value="1"/>
</dbReference>
<dbReference type="InterPro" id="IPR036188">
    <property type="entry name" value="FAD/NAD-bd_sf"/>
</dbReference>
<dbReference type="OrthoDB" id="5046242at2759"/>
<dbReference type="GO" id="GO:0003682">
    <property type="term" value="F:chromatin binding"/>
    <property type="evidence" value="ECO:0007669"/>
    <property type="project" value="TreeGrafter"/>
</dbReference>
<dbReference type="GO" id="GO:0016491">
    <property type="term" value="F:oxidoreductase activity"/>
    <property type="evidence" value="ECO:0007669"/>
    <property type="project" value="InterPro"/>
</dbReference>
<dbReference type="Gene3D" id="3.90.660.10">
    <property type="match status" value="1"/>
</dbReference>
<feature type="domain" description="Amine oxidase" evidence="1">
    <location>
        <begin position="60"/>
        <end position="574"/>
    </location>
</feature>
<dbReference type="AlphaFoldDB" id="A0A6A6X7K7"/>
<organism evidence="2 3">
    <name type="scientific">Melanomma pulvis-pyrius CBS 109.77</name>
    <dbReference type="NCBI Taxonomy" id="1314802"/>
    <lineage>
        <taxon>Eukaryota</taxon>
        <taxon>Fungi</taxon>
        <taxon>Dikarya</taxon>
        <taxon>Ascomycota</taxon>
        <taxon>Pezizomycotina</taxon>
        <taxon>Dothideomycetes</taxon>
        <taxon>Pleosporomycetidae</taxon>
        <taxon>Pleosporales</taxon>
        <taxon>Melanommataceae</taxon>
        <taxon>Melanomma</taxon>
    </lineage>
</organism>